<dbReference type="Proteomes" id="UP001162480">
    <property type="component" value="Chromosome 14"/>
</dbReference>
<name>A0AA36FDU1_OCTVU</name>
<accession>A0AA36FDU1</accession>
<keyword evidence="2" id="KW-1185">Reference proteome</keyword>
<gene>
    <name evidence="1" type="ORF">OCTVUL_1B019436</name>
</gene>
<dbReference type="EMBL" id="OX597827">
    <property type="protein sequence ID" value="CAI9733519.1"/>
    <property type="molecule type" value="Genomic_DNA"/>
</dbReference>
<dbReference type="AlphaFoldDB" id="A0AA36FDU1"/>
<sequence length="117" mass="13005">MKVHQGIQRTPFLCAASSKPRCPHPAIMSRCVYKMPEDCFNAIIQMLSFPFSSETFKRHIHIKISAASVNTLASNNVLECLLTIQRAKEQQLSPPWPPPESNGVNATLPKLSHCTSC</sequence>
<reference evidence="1" key="1">
    <citation type="submission" date="2023-08" db="EMBL/GenBank/DDBJ databases">
        <authorList>
            <person name="Alioto T."/>
            <person name="Alioto T."/>
            <person name="Gomez Garrido J."/>
        </authorList>
    </citation>
    <scope>NUCLEOTIDE SEQUENCE</scope>
</reference>
<evidence type="ECO:0000313" key="2">
    <source>
        <dbReference type="Proteomes" id="UP001162480"/>
    </source>
</evidence>
<organism evidence="1 2">
    <name type="scientific">Octopus vulgaris</name>
    <name type="common">Common octopus</name>
    <dbReference type="NCBI Taxonomy" id="6645"/>
    <lineage>
        <taxon>Eukaryota</taxon>
        <taxon>Metazoa</taxon>
        <taxon>Spiralia</taxon>
        <taxon>Lophotrochozoa</taxon>
        <taxon>Mollusca</taxon>
        <taxon>Cephalopoda</taxon>
        <taxon>Coleoidea</taxon>
        <taxon>Octopodiformes</taxon>
        <taxon>Octopoda</taxon>
        <taxon>Incirrata</taxon>
        <taxon>Octopodidae</taxon>
        <taxon>Octopus</taxon>
    </lineage>
</organism>
<protein>
    <submittedName>
        <fullName evidence="1">Uncharacterized protein</fullName>
    </submittedName>
</protein>
<evidence type="ECO:0000313" key="1">
    <source>
        <dbReference type="EMBL" id="CAI9733519.1"/>
    </source>
</evidence>
<proteinExistence type="predicted"/>